<evidence type="ECO:0000256" key="1">
    <source>
        <dbReference type="ARBA" id="ARBA00023015"/>
    </source>
</evidence>
<dbReference type="InterPro" id="IPR000595">
    <property type="entry name" value="cNMP-bd_dom"/>
</dbReference>
<dbReference type="SUPFAM" id="SSF46785">
    <property type="entry name" value="Winged helix' DNA-binding domain"/>
    <property type="match status" value="1"/>
</dbReference>
<feature type="domain" description="Cyclic nucleotide-binding" evidence="4">
    <location>
        <begin position="18"/>
        <end position="112"/>
    </location>
</feature>
<keyword evidence="3" id="KW-0804">Transcription</keyword>
<dbReference type="SUPFAM" id="SSF51206">
    <property type="entry name" value="cAMP-binding domain-like"/>
    <property type="match status" value="1"/>
</dbReference>
<dbReference type="Gene3D" id="1.10.10.10">
    <property type="entry name" value="Winged helix-like DNA-binding domain superfamily/Winged helix DNA-binding domain"/>
    <property type="match status" value="1"/>
</dbReference>
<proteinExistence type="predicted"/>
<evidence type="ECO:0000313" key="7">
    <source>
        <dbReference type="Proteomes" id="UP001209755"/>
    </source>
</evidence>
<dbReference type="InterPro" id="IPR012318">
    <property type="entry name" value="HTH_CRP"/>
</dbReference>
<reference evidence="7" key="1">
    <citation type="submission" date="2023-07" db="EMBL/GenBank/DDBJ databases">
        <title>Genome sequencing of Purple Non-Sulfur Bacteria from various extreme environments.</title>
        <authorList>
            <person name="Mayer M."/>
        </authorList>
    </citation>
    <scope>NUCLEOTIDE SEQUENCE [LARGE SCALE GENOMIC DNA]</scope>
    <source>
        <strain evidence="7">DSM 17935</strain>
    </source>
</reference>
<dbReference type="Pfam" id="PF00027">
    <property type="entry name" value="cNMP_binding"/>
    <property type="match status" value="1"/>
</dbReference>
<gene>
    <name evidence="6" type="ORF">M2319_000792</name>
</gene>
<comment type="caution">
    <text evidence="6">The sequence shown here is derived from an EMBL/GenBank/DDBJ whole genome shotgun (WGS) entry which is preliminary data.</text>
</comment>
<dbReference type="PANTHER" id="PTHR24567:SF74">
    <property type="entry name" value="HTH-TYPE TRANSCRIPTIONAL REGULATOR ARCR"/>
    <property type="match status" value="1"/>
</dbReference>
<dbReference type="InterPro" id="IPR018490">
    <property type="entry name" value="cNMP-bd_dom_sf"/>
</dbReference>
<keyword evidence="1" id="KW-0805">Transcription regulation</keyword>
<protein>
    <submittedName>
        <fullName evidence="6">CRP-like cAMP-binding protein</fullName>
    </submittedName>
</protein>
<evidence type="ECO:0000313" key="6">
    <source>
        <dbReference type="EMBL" id="MCW2306473.1"/>
    </source>
</evidence>
<feature type="domain" description="HTH crp-type" evidence="5">
    <location>
        <begin position="152"/>
        <end position="222"/>
    </location>
</feature>
<dbReference type="Pfam" id="PF13545">
    <property type="entry name" value="HTH_Crp_2"/>
    <property type="match status" value="1"/>
</dbReference>
<keyword evidence="7" id="KW-1185">Reference proteome</keyword>
<keyword evidence="2" id="KW-0238">DNA-binding</keyword>
<dbReference type="SMART" id="SM00100">
    <property type="entry name" value="cNMP"/>
    <property type="match status" value="1"/>
</dbReference>
<dbReference type="InterPro" id="IPR036390">
    <property type="entry name" value="WH_DNA-bd_sf"/>
</dbReference>
<dbReference type="InterPro" id="IPR014710">
    <property type="entry name" value="RmlC-like_jellyroll"/>
</dbReference>
<dbReference type="PANTHER" id="PTHR24567">
    <property type="entry name" value="CRP FAMILY TRANSCRIPTIONAL REGULATORY PROTEIN"/>
    <property type="match status" value="1"/>
</dbReference>
<dbReference type="EMBL" id="JAOQNS010000002">
    <property type="protein sequence ID" value="MCW2306473.1"/>
    <property type="molecule type" value="Genomic_DNA"/>
</dbReference>
<dbReference type="InterPro" id="IPR036388">
    <property type="entry name" value="WH-like_DNA-bd_sf"/>
</dbReference>
<dbReference type="PROSITE" id="PS50042">
    <property type="entry name" value="CNMP_BINDING_3"/>
    <property type="match status" value="1"/>
</dbReference>
<evidence type="ECO:0000259" key="4">
    <source>
        <dbReference type="PROSITE" id="PS50042"/>
    </source>
</evidence>
<dbReference type="PROSITE" id="PS51063">
    <property type="entry name" value="HTH_CRP_2"/>
    <property type="match status" value="1"/>
</dbReference>
<evidence type="ECO:0000259" key="5">
    <source>
        <dbReference type="PROSITE" id="PS51063"/>
    </source>
</evidence>
<sequence length="241" mass="26298">MARGISEADYALIRKTPLFSGISGVQFDAVLSDAATKTISRGETLFLQGDPAEALFVVLEGWVKLYRVTPAGDEAVVHVFTDGQSFAEAAAFTGGVYPVSAEAVTDGRLLHIPVARLFDRVRAEPEIGFALLASTSLHLHTLVQQIEALKAQTGAQRVAEFLVGLCKDRDAAGRRTIVLPYDKALIAGRLGMKPESLSRAFQRLRDYGVRIASNKAEIADIETLRRLVDEERASVRQRHHS</sequence>
<dbReference type="Proteomes" id="UP001209755">
    <property type="component" value="Unassembled WGS sequence"/>
</dbReference>
<name>A0ABT3H7W8_9HYPH</name>
<evidence type="ECO:0000256" key="2">
    <source>
        <dbReference type="ARBA" id="ARBA00023125"/>
    </source>
</evidence>
<dbReference type="Gene3D" id="2.60.120.10">
    <property type="entry name" value="Jelly Rolls"/>
    <property type="match status" value="1"/>
</dbReference>
<accession>A0ABT3H7W8</accession>
<organism evidence="6 7">
    <name type="scientific">Rhodobium gokarnense</name>
    <dbReference type="NCBI Taxonomy" id="364296"/>
    <lineage>
        <taxon>Bacteria</taxon>
        <taxon>Pseudomonadati</taxon>
        <taxon>Pseudomonadota</taxon>
        <taxon>Alphaproteobacteria</taxon>
        <taxon>Hyphomicrobiales</taxon>
        <taxon>Rhodobiaceae</taxon>
        <taxon>Rhodobium</taxon>
    </lineage>
</organism>
<dbReference type="InterPro" id="IPR050397">
    <property type="entry name" value="Env_Response_Regulators"/>
</dbReference>
<evidence type="ECO:0000256" key="3">
    <source>
        <dbReference type="ARBA" id="ARBA00023163"/>
    </source>
</evidence>
<dbReference type="RefSeq" id="WP_264600140.1">
    <property type="nucleotide sequence ID" value="NZ_JAOQNS010000002.1"/>
</dbReference>
<dbReference type="CDD" id="cd00038">
    <property type="entry name" value="CAP_ED"/>
    <property type="match status" value="1"/>
</dbReference>